<keyword evidence="2" id="KW-0999">Mitochondrion inner membrane</keyword>
<sequence length="70" mass="8193">MGLVNAPNKVPQLQRQYQAAYKNHTRIWKINTRSPYLLTPYWILLWGTTAAGFYGMGRHICGYKTWFGDK</sequence>
<feature type="transmembrane region" description="Helical" evidence="5">
    <location>
        <begin position="38"/>
        <end position="56"/>
    </location>
</feature>
<evidence type="ECO:0000313" key="7">
    <source>
        <dbReference type="Proteomes" id="UP001301958"/>
    </source>
</evidence>
<dbReference type="EMBL" id="MU865351">
    <property type="protein sequence ID" value="KAK4226249.1"/>
    <property type="molecule type" value="Genomic_DNA"/>
</dbReference>
<reference evidence="6" key="2">
    <citation type="submission" date="2023-05" db="EMBL/GenBank/DDBJ databases">
        <authorList>
            <consortium name="Lawrence Berkeley National Laboratory"/>
            <person name="Steindorff A."/>
            <person name="Hensen N."/>
            <person name="Bonometti L."/>
            <person name="Westerberg I."/>
            <person name="Brannstrom I.O."/>
            <person name="Guillou S."/>
            <person name="Cros-Aarteil S."/>
            <person name="Calhoun S."/>
            <person name="Haridas S."/>
            <person name="Kuo A."/>
            <person name="Mondo S."/>
            <person name="Pangilinan J."/>
            <person name="Riley R."/>
            <person name="Labutti K."/>
            <person name="Andreopoulos B."/>
            <person name="Lipzen A."/>
            <person name="Chen C."/>
            <person name="Yanf M."/>
            <person name="Daum C."/>
            <person name="Ng V."/>
            <person name="Clum A."/>
            <person name="Ohm R."/>
            <person name="Martin F."/>
            <person name="Silar P."/>
            <person name="Natvig D."/>
            <person name="Lalanne C."/>
            <person name="Gautier V."/>
            <person name="Ament-Velasquez S.L."/>
            <person name="Kruys A."/>
            <person name="Hutchinson M.I."/>
            <person name="Powell A.J."/>
            <person name="Barry K."/>
            <person name="Miller A.N."/>
            <person name="Grigoriev I.V."/>
            <person name="Debuchy R."/>
            <person name="Gladieux P."/>
            <person name="Thoren M.H."/>
            <person name="Johannesson H."/>
        </authorList>
    </citation>
    <scope>NUCLEOTIDE SEQUENCE</scope>
    <source>
        <strain evidence="6">CBS 990.96</strain>
    </source>
</reference>
<proteinExistence type="predicted"/>
<evidence type="ECO:0000256" key="1">
    <source>
        <dbReference type="ARBA" id="ARBA00004273"/>
    </source>
</evidence>
<dbReference type="Pfam" id="PF02238">
    <property type="entry name" value="COX7a"/>
    <property type="match status" value="1"/>
</dbReference>
<reference evidence="6" key="1">
    <citation type="journal article" date="2023" name="Mol. Phylogenet. Evol.">
        <title>Genome-scale phylogeny and comparative genomics of the fungal order Sordariales.</title>
        <authorList>
            <person name="Hensen N."/>
            <person name="Bonometti L."/>
            <person name="Westerberg I."/>
            <person name="Brannstrom I.O."/>
            <person name="Guillou S."/>
            <person name="Cros-Aarteil S."/>
            <person name="Calhoun S."/>
            <person name="Haridas S."/>
            <person name="Kuo A."/>
            <person name="Mondo S."/>
            <person name="Pangilinan J."/>
            <person name="Riley R."/>
            <person name="LaButti K."/>
            <person name="Andreopoulos B."/>
            <person name="Lipzen A."/>
            <person name="Chen C."/>
            <person name="Yan M."/>
            <person name="Daum C."/>
            <person name="Ng V."/>
            <person name="Clum A."/>
            <person name="Steindorff A."/>
            <person name="Ohm R.A."/>
            <person name="Martin F."/>
            <person name="Silar P."/>
            <person name="Natvig D.O."/>
            <person name="Lalanne C."/>
            <person name="Gautier V."/>
            <person name="Ament-Velasquez S.L."/>
            <person name="Kruys A."/>
            <person name="Hutchinson M.I."/>
            <person name="Powell A.J."/>
            <person name="Barry K."/>
            <person name="Miller A.N."/>
            <person name="Grigoriev I.V."/>
            <person name="Debuchy R."/>
            <person name="Gladieux P."/>
            <person name="Hiltunen Thoren M."/>
            <person name="Johannesson H."/>
        </authorList>
    </citation>
    <scope>NUCLEOTIDE SEQUENCE</scope>
    <source>
        <strain evidence="6">CBS 990.96</strain>
    </source>
</reference>
<protein>
    <submittedName>
        <fullName evidence="6">Uncharacterized protein</fullName>
    </submittedName>
</protein>
<organism evidence="6 7">
    <name type="scientific">Podospora fimiseda</name>
    <dbReference type="NCBI Taxonomy" id="252190"/>
    <lineage>
        <taxon>Eukaryota</taxon>
        <taxon>Fungi</taxon>
        <taxon>Dikarya</taxon>
        <taxon>Ascomycota</taxon>
        <taxon>Pezizomycotina</taxon>
        <taxon>Sordariomycetes</taxon>
        <taxon>Sordariomycetidae</taxon>
        <taxon>Sordariales</taxon>
        <taxon>Podosporaceae</taxon>
        <taxon>Podospora</taxon>
    </lineage>
</organism>
<dbReference type="AlphaFoldDB" id="A0AAN7H2C2"/>
<keyword evidence="4 5" id="KW-0472">Membrane</keyword>
<comment type="subcellular location">
    <subcellularLocation>
        <location evidence="1">Mitochondrion inner membrane</location>
    </subcellularLocation>
</comment>
<evidence type="ECO:0000256" key="5">
    <source>
        <dbReference type="SAM" id="Phobius"/>
    </source>
</evidence>
<keyword evidence="3" id="KW-0496">Mitochondrion</keyword>
<accession>A0AAN7H2C2</accession>
<dbReference type="Proteomes" id="UP001301958">
    <property type="component" value="Unassembled WGS sequence"/>
</dbReference>
<evidence type="ECO:0000313" key="6">
    <source>
        <dbReference type="EMBL" id="KAK4226249.1"/>
    </source>
</evidence>
<keyword evidence="5" id="KW-1133">Transmembrane helix</keyword>
<comment type="caution">
    <text evidence="6">The sequence shown here is derived from an EMBL/GenBank/DDBJ whole genome shotgun (WGS) entry which is preliminary data.</text>
</comment>
<name>A0AAN7H2C2_9PEZI</name>
<keyword evidence="5" id="KW-0812">Transmembrane</keyword>
<dbReference type="GO" id="GO:0005743">
    <property type="term" value="C:mitochondrial inner membrane"/>
    <property type="evidence" value="ECO:0007669"/>
    <property type="project" value="UniProtKB-SubCell"/>
</dbReference>
<evidence type="ECO:0000256" key="4">
    <source>
        <dbReference type="ARBA" id="ARBA00023136"/>
    </source>
</evidence>
<dbReference type="InterPro" id="IPR039297">
    <property type="entry name" value="COX7a"/>
</dbReference>
<evidence type="ECO:0000256" key="2">
    <source>
        <dbReference type="ARBA" id="ARBA00022792"/>
    </source>
</evidence>
<evidence type="ECO:0000256" key="3">
    <source>
        <dbReference type="ARBA" id="ARBA00023128"/>
    </source>
</evidence>
<gene>
    <name evidence="6" type="ORF">QBC38DRAFT_481062</name>
</gene>
<keyword evidence="7" id="KW-1185">Reference proteome</keyword>